<dbReference type="EMBL" id="JAVHNQ010000001">
    <property type="protein sequence ID" value="KAK6359277.1"/>
    <property type="molecule type" value="Genomic_DNA"/>
</dbReference>
<dbReference type="AlphaFoldDB" id="A0AAV9VBA8"/>
<accession>A0AAV9VBA8</accession>
<reference evidence="1 2" key="1">
    <citation type="submission" date="2019-10" db="EMBL/GenBank/DDBJ databases">
        <authorList>
            <person name="Palmer J.M."/>
        </authorList>
    </citation>
    <scope>NUCLEOTIDE SEQUENCE [LARGE SCALE GENOMIC DNA]</scope>
    <source>
        <strain evidence="1 2">TWF696</strain>
    </source>
</reference>
<dbReference type="Proteomes" id="UP001375240">
    <property type="component" value="Unassembled WGS sequence"/>
</dbReference>
<protein>
    <submittedName>
        <fullName evidence="1">Uncharacterized protein</fullName>
    </submittedName>
</protein>
<gene>
    <name evidence="1" type="ORF">TWF696_000440</name>
</gene>
<keyword evidence="2" id="KW-1185">Reference proteome</keyword>
<organism evidence="1 2">
    <name type="scientific">Orbilia brochopaga</name>
    <dbReference type="NCBI Taxonomy" id="3140254"/>
    <lineage>
        <taxon>Eukaryota</taxon>
        <taxon>Fungi</taxon>
        <taxon>Dikarya</taxon>
        <taxon>Ascomycota</taxon>
        <taxon>Pezizomycotina</taxon>
        <taxon>Orbiliomycetes</taxon>
        <taxon>Orbiliales</taxon>
        <taxon>Orbiliaceae</taxon>
        <taxon>Orbilia</taxon>
    </lineage>
</organism>
<evidence type="ECO:0000313" key="2">
    <source>
        <dbReference type="Proteomes" id="UP001375240"/>
    </source>
</evidence>
<name>A0AAV9VBA8_9PEZI</name>
<sequence length="319" mass="34524">MIAEQKRTYLVYSRGLLPEDLKLGSLYLDPANPLDGERKRFESSLDESELAKWTGTPDVTAPLTLSFSASRHWTIASGLFNLLEGEIGRGKSHEVIISGSSGVRRQIKKPETFLNEVVLKSEGARAWLAAHLSVSRYAAYKRNTLGTGTRIWLVTGIQTVANANISVVNRQDKSLSFSATAPAPDPVVAAVTVLTGDGGIASVGVTNTTTKETATSYGHEDARIWAAQFTQLSVKFTSKSSGLQSQVGPSAWIQLRDLPDHQTGGIRASARPNGVPSLNNEVAEILVGGDDGEEQLEGEDLLDLMQDVDWEELDEFIEV</sequence>
<comment type="caution">
    <text evidence="1">The sequence shown here is derived from an EMBL/GenBank/DDBJ whole genome shotgun (WGS) entry which is preliminary data.</text>
</comment>
<evidence type="ECO:0000313" key="1">
    <source>
        <dbReference type="EMBL" id="KAK6359277.1"/>
    </source>
</evidence>
<proteinExistence type="predicted"/>